<evidence type="ECO:0000256" key="1">
    <source>
        <dbReference type="SAM" id="Phobius"/>
    </source>
</evidence>
<reference evidence="4" key="1">
    <citation type="submission" date="2016-10" db="EMBL/GenBank/DDBJ databases">
        <authorList>
            <person name="Varghese N."/>
        </authorList>
    </citation>
    <scope>NUCLEOTIDE SEQUENCE [LARGE SCALE GENOMIC DNA]</scope>
    <source>
        <strain evidence="4">DSM 12489</strain>
    </source>
</reference>
<gene>
    <name evidence="2" type="ORF">Heshes_11150</name>
    <name evidence="3" type="ORF">SAMN04489725_103177</name>
</gene>
<dbReference type="RefSeq" id="WP_074691913.1">
    <property type="nucleotide sequence ID" value="NZ_BSRA01000005.1"/>
</dbReference>
<name>A0A1H2RWP9_9BACL</name>
<keyword evidence="4" id="KW-1185">Reference proteome</keyword>
<sequence>MQNNEQERHSGTGMWGLLGLVALPVLCCGLPTLIGALGVTTAGAVLASDRYWILGGLVILIGIVMFLVSRKGKKSGTDSCCTVLPSKELPPKDSL</sequence>
<evidence type="ECO:0000313" key="4">
    <source>
        <dbReference type="Proteomes" id="UP000182589"/>
    </source>
</evidence>
<evidence type="ECO:0000313" key="3">
    <source>
        <dbReference type="EMBL" id="SDW23922.1"/>
    </source>
</evidence>
<keyword evidence="1" id="KW-0472">Membrane</keyword>
<proteinExistence type="predicted"/>
<reference evidence="3" key="2">
    <citation type="submission" date="2016-10" db="EMBL/GenBank/DDBJ databases">
        <authorList>
            <person name="de Groot N.N."/>
        </authorList>
    </citation>
    <scope>NUCLEOTIDE SEQUENCE [LARGE SCALE GENOMIC DNA]</scope>
    <source>
        <strain evidence="3">DSM 12489</strain>
    </source>
</reference>
<dbReference type="STRING" id="89784.SAMN04489725_103177"/>
<reference evidence="2" key="3">
    <citation type="submission" date="2023-02" db="EMBL/GenBank/DDBJ databases">
        <title>Proposal of a novel subspecies: Alicyclobacillus hesperidum subspecies aegle.</title>
        <authorList>
            <person name="Goto K."/>
            <person name="Fujii T."/>
            <person name="Yasui K."/>
            <person name="Mochida K."/>
            <person name="Kato-Tanaka Y."/>
            <person name="Morohoshi S."/>
            <person name="An S.Y."/>
            <person name="Kasai H."/>
            <person name="Yokota A."/>
        </authorList>
    </citation>
    <scope>NUCLEOTIDE SEQUENCE</scope>
    <source>
        <strain evidence="2">DSM 12766</strain>
    </source>
</reference>
<evidence type="ECO:0000313" key="2">
    <source>
        <dbReference type="EMBL" id="GLV13431.1"/>
    </source>
</evidence>
<dbReference type="Gene3D" id="1.10.287.910">
    <property type="entry name" value="bacterial mercury transporter, merf"/>
    <property type="match status" value="1"/>
</dbReference>
<protein>
    <submittedName>
        <fullName evidence="3">MerE protein</fullName>
    </submittedName>
</protein>
<feature type="transmembrane region" description="Helical" evidence="1">
    <location>
        <begin position="51"/>
        <end position="68"/>
    </location>
</feature>
<dbReference type="AlphaFoldDB" id="A0A1H2RWP9"/>
<accession>A0A1H2RWP9</accession>
<keyword evidence="1" id="KW-1133">Transmembrane helix</keyword>
<organism evidence="3 4">
    <name type="scientific">Alicyclobacillus hesperidum</name>
    <dbReference type="NCBI Taxonomy" id="89784"/>
    <lineage>
        <taxon>Bacteria</taxon>
        <taxon>Bacillati</taxon>
        <taxon>Bacillota</taxon>
        <taxon>Bacilli</taxon>
        <taxon>Bacillales</taxon>
        <taxon>Alicyclobacillaceae</taxon>
        <taxon>Alicyclobacillus</taxon>
    </lineage>
</organism>
<dbReference type="Proteomes" id="UP001157137">
    <property type="component" value="Unassembled WGS sequence"/>
</dbReference>
<dbReference type="EMBL" id="FNOJ01000003">
    <property type="protein sequence ID" value="SDW23922.1"/>
    <property type="molecule type" value="Genomic_DNA"/>
</dbReference>
<keyword evidence="1" id="KW-0812">Transmembrane</keyword>
<dbReference type="EMBL" id="BSRA01000005">
    <property type="protein sequence ID" value="GLV13431.1"/>
    <property type="molecule type" value="Genomic_DNA"/>
</dbReference>
<dbReference type="Proteomes" id="UP000182589">
    <property type="component" value="Unassembled WGS sequence"/>
</dbReference>
<feature type="transmembrane region" description="Helical" evidence="1">
    <location>
        <begin position="12"/>
        <end position="39"/>
    </location>
</feature>